<dbReference type="InterPro" id="IPR057963">
    <property type="entry name" value="SPV1_VP10"/>
</dbReference>
<name>A0A3Q8Q449_9VIRU</name>
<dbReference type="EMBL" id="MK064567">
    <property type="protein sequence ID" value="AZI76025.1"/>
    <property type="molecule type" value="Genomic_DNA"/>
</dbReference>
<dbReference type="Pfam" id="PF25635">
    <property type="entry name" value="SPV1_VP10"/>
    <property type="match status" value="1"/>
</dbReference>
<sequence>MLSLDNYSYVHNITTQTNIDLSSQQTIHLASINGKGYIIFLRFFCEGSSACFTNVKFSVKANGLVLYSFRYIQLLELGQAIATAIPSSSQGFSTLLSNYNVLISSPISTLPQLTLYDAYDNRYGAMLQPAFPLPFTNTLSFDVDILPVSQSSYDPIPYSLNDNQISTNAPTGKGNISIEYLLYNCLV</sequence>
<accession>A0A3Q8Q449</accession>
<keyword evidence="2" id="KW-1185">Reference proteome</keyword>
<dbReference type="Proteomes" id="UP000272463">
    <property type="component" value="Segment"/>
</dbReference>
<evidence type="ECO:0000313" key="1">
    <source>
        <dbReference type="EMBL" id="AZI76025.1"/>
    </source>
</evidence>
<proteinExistence type="predicted"/>
<evidence type="ECO:0000313" key="2">
    <source>
        <dbReference type="Proteomes" id="UP000272463"/>
    </source>
</evidence>
<organism evidence="1 2">
    <name type="scientific">Sulfolobus polyhedral virus 2</name>
    <dbReference type="NCBI Taxonomy" id="2493125"/>
    <lineage>
        <taxon>Viruses</taxon>
        <taxon>Viruses incertae sedis</taxon>
        <taxon>Portogloboviridae</taxon>
        <taxon>Alphaportoglobovirus</taxon>
        <taxon>Alphaportoglobovirus umijigokuense</taxon>
    </lineage>
</organism>
<reference evidence="1 2" key="1">
    <citation type="journal article" date="2018" name="Environ. Microbiol.">
        <title>New archaeal viruses discovered by metagenomic analysis of viral communities in enrichment cultures.</title>
        <authorList>
            <person name="Liu Y."/>
            <person name="Brandt D."/>
            <person name="Ishino S."/>
            <person name="Ishino Y."/>
            <person name="Koonin E.V."/>
            <person name="Kalinowski J."/>
            <person name="Krupovic M."/>
            <person name="Prangishvili D."/>
        </authorList>
    </citation>
    <scope>NUCLEOTIDE SEQUENCE [LARGE SCALE GENOMIC DNA]</scope>
</reference>
<protein>
    <submittedName>
        <fullName evidence="1">Uncharacterized protein</fullName>
    </submittedName>
</protein>
<gene>
    <name evidence="1" type="ORF">SPV2_gp26</name>
</gene>